<organism evidence="2 3">
    <name type="scientific">Taphrina deformans (strain PYCC 5710 / ATCC 11124 / CBS 356.35 / IMI 108563 / JCM 9778 / NBRC 8474)</name>
    <name type="common">Peach leaf curl fungus</name>
    <name type="synonym">Lalaria deformans</name>
    <dbReference type="NCBI Taxonomy" id="1097556"/>
    <lineage>
        <taxon>Eukaryota</taxon>
        <taxon>Fungi</taxon>
        <taxon>Dikarya</taxon>
        <taxon>Ascomycota</taxon>
        <taxon>Taphrinomycotina</taxon>
        <taxon>Taphrinomycetes</taxon>
        <taxon>Taphrinales</taxon>
        <taxon>Taphrinaceae</taxon>
        <taxon>Taphrina</taxon>
    </lineage>
</organism>
<comment type="caution">
    <text evidence="2">The sequence shown here is derived from an EMBL/GenBank/DDBJ whole genome shotgun (WGS) entry which is preliminary data.</text>
</comment>
<gene>
    <name evidence="2" type="ORF">TAPDE_002975</name>
</gene>
<dbReference type="PANTHER" id="PTHR31896">
    <property type="entry name" value="FAMILY REGULATORY PROTEIN, PUTATIVE (AFU_ORTHOLOGUE AFUA_3G14730)-RELATED"/>
    <property type="match status" value="1"/>
</dbReference>
<dbReference type="PANTHER" id="PTHR31896:SF64">
    <property type="entry name" value="TRICHOTHECENE 3-O-ACETYLTRANSFERASE"/>
    <property type="match status" value="1"/>
</dbReference>
<dbReference type="OrthoDB" id="1862401at2759"/>
<dbReference type="eggNOG" id="ENOG502SHVS">
    <property type="taxonomic scope" value="Eukaryota"/>
</dbReference>
<dbReference type="AlphaFoldDB" id="R4XED9"/>
<dbReference type="Proteomes" id="UP000013776">
    <property type="component" value="Unassembled WGS sequence"/>
</dbReference>
<dbReference type="Gene3D" id="3.30.559.10">
    <property type="entry name" value="Chloramphenicol acetyltransferase-like domain"/>
    <property type="match status" value="2"/>
</dbReference>
<dbReference type="InterPro" id="IPR051283">
    <property type="entry name" value="Sec_Metabolite_Acyltrans"/>
</dbReference>
<evidence type="ECO:0000313" key="3">
    <source>
        <dbReference type="Proteomes" id="UP000013776"/>
    </source>
</evidence>
<dbReference type="VEuPathDB" id="FungiDB:TAPDE_002975"/>
<evidence type="ECO:0000313" key="2">
    <source>
        <dbReference type="EMBL" id="CCG82841.1"/>
    </source>
</evidence>
<dbReference type="EMBL" id="CAHR02000104">
    <property type="protein sequence ID" value="CCG82841.1"/>
    <property type="molecule type" value="Genomic_DNA"/>
</dbReference>
<dbReference type="InterPro" id="IPR023213">
    <property type="entry name" value="CAT-like_dom_sf"/>
</dbReference>
<name>R4XED9_TAPDE</name>
<accession>R4XED9</accession>
<protein>
    <submittedName>
        <fullName evidence="2">Trichothecene 3-O-acetyltransferase</fullName>
    </submittedName>
</protein>
<dbReference type="Pfam" id="PF02458">
    <property type="entry name" value="Transferase"/>
    <property type="match status" value="1"/>
</dbReference>
<sequence>MLAVKVIPIPADASRDPSIKHHAQRASLQLTIQDKSQDYNYHRIKSTNFSDAHFPLGVFDDSAMPEDITAPVSMCKIKATFIEGGLILGVCYNHLLGDAFSYDLATAALARHCNSIASGRTYVSALSELAQDRSRLVRQVPDRPDKTTTSCLTSILPPHEQGYTVKEPSFPTSAQVFRISPESLYSIKTRAGRGADEWISTHDAVCALIFRTFVRARHAEGIIKDEDALLFSIAIDIRKYLPDLPQDWIGNAIAALRMSLTTSEVLSPDGLASIAAAIRTSIKEVTTGDVKNFFARAIATPGYMLLDNEVGRSSDSTGMMLTTWRNFAPGKYDWPVDIGHFQVMRYPKDWQPMGWIVIWPDMEDGTWEISTVMEEHVAKRFSEDEDFLKSARPAWQR</sequence>
<proteinExistence type="predicted"/>
<dbReference type="GO" id="GO:0016740">
    <property type="term" value="F:transferase activity"/>
    <property type="evidence" value="ECO:0007669"/>
    <property type="project" value="UniProtKB-KW"/>
</dbReference>
<keyword evidence="3" id="KW-1185">Reference proteome</keyword>
<keyword evidence="1" id="KW-0808">Transferase</keyword>
<evidence type="ECO:0000256" key="1">
    <source>
        <dbReference type="ARBA" id="ARBA00022679"/>
    </source>
</evidence>
<reference evidence="2 3" key="1">
    <citation type="journal article" date="2013" name="MBio">
        <title>Genome sequencing of the plant pathogen Taphrina deformans, the causal agent of peach leaf curl.</title>
        <authorList>
            <person name="Cisse O.H."/>
            <person name="Almeida J.M.G.C.F."/>
            <person name="Fonseca A."/>
            <person name="Kumar A.A."/>
            <person name="Salojaervi J."/>
            <person name="Overmyer K."/>
            <person name="Hauser P.M."/>
            <person name="Pagni M."/>
        </authorList>
    </citation>
    <scope>NUCLEOTIDE SEQUENCE [LARGE SCALE GENOMIC DNA]</scope>
    <source>
        <strain evidence="3">PYCC 5710 / ATCC 11124 / CBS 356.35 / IMI 108563 / JCM 9778 / NBRC 8474</strain>
    </source>
</reference>